<evidence type="ECO:0000259" key="1">
    <source>
        <dbReference type="PROSITE" id="PS50883"/>
    </source>
</evidence>
<evidence type="ECO:0000313" key="2">
    <source>
        <dbReference type="EMBL" id="AAN62227.1"/>
    </source>
</evidence>
<dbReference type="Gene3D" id="3.20.20.450">
    <property type="entry name" value="EAL domain"/>
    <property type="match status" value="1"/>
</dbReference>
<organism evidence="2">
    <name type="scientific">Pseudomonas aeruginosa</name>
    <dbReference type="NCBI Taxonomy" id="287"/>
    <lineage>
        <taxon>Bacteria</taxon>
        <taxon>Pseudomonadati</taxon>
        <taxon>Pseudomonadota</taxon>
        <taxon>Gammaproteobacteria</taxon>
        <taxon>Pseudomonadales</taxon>
        <taxon>Pseudomonadaceae</taxon>
        <taxon>Pseudomonas</taxon>
    </lineage>
</organism>
<feature type="domain" description="EAL" evidence="1">
    <location>
        <begin position="1"/>
        <end position="250"/>
    </location>
</feature>
<reference evidence="2" key="1">
    <citation type="journal article" date="2002" name="J. Bacteriol.">
        <title>Gene islands integrated into tRNA(Gly) genes confer genome diversity on a Pseudomonas aeruginosa clone.</title>
        <authorList>
            <person name="Larbig K.D."/>
            <person name="Christmann A."/>
            <person name="Johann A."/>
            <person name="Klockgether J."/>
            <person name="Hartsch T."/>
            <person name="Merkl R."/>
            <person name="Wiehlmann L."/>
            <person name="Fritz H.-J."/>
            <person name="Tuemmler B."/>
        </authorList>
    </citation>
    <scope>NUCLEOTIDE SEQUENCE</scope>
    <source>
        <strain evidence="2">SG17M</strain>
    </source>
</reference>
<dbReference type="GO" id="GO:0071111">
    <property type="term" value="F:cyclic-guanylate-specific phosphodiesterase activity"/>
    <property type="evidence" value="ECO:0007669"/>
    <property type="project" value="InterPro"/>
</dbReference>
<gene>
    <name evidence="2" type="primary">ORF SG5</name>
</gene>
<dbReference type="Pfam" id="PF00563">
    <property type="entry name" value="EAL"/>
    <property type="match status" value="1"/>
</dbReference>
<dbReference type="AlphaFoldDB" id="Q8GPZ5"/>
<name>Q8GPZ5_PSEAI</name>
<dbReference type="SUPFAM" id="SSF141868">
    <property type="entry name" value="EAL domain-like"/>
    <property type="match status" value="1"/>
</dbReference>
<dbReference type="InterPro" id="IPR035919">
    <property type="entry name" value="EAL_sf"/>
</dbReference>
<dbReference type="InterPro" id="IPR050706">
    <property type="entry name" value="Cyclic-di-GMP_PDE-like"/>
</dbReference>
<dbReference type="EMBL" id="AF440524">
    <property type="protein sequence ID" value="AAN62227.1"/>
    <property type="molecule type" value="Genomic_DNA"/>
</dbReference>
<dbReference type="CDD" id="cd01948">
    <property type="entry name" value="EAL"/>
    <property type="match status" value="1"/>
</dbReference>
<dbReference type="PROSITE" id="PS50883">
    <property type="entry name" value="EAL"/>
    <property type="match status" value="1"/>
</dbReference>
<dbReference type="InterPro" id="IPR001633">
    <property type="entry name" value="EAL_dom"/>
</dbReference>
<proteinExistence type="predicted"/>
<dbReference type="PANTHER" id="PTHR33121">
    <property type="entry name" value="CYCLIC DI-GMP PHOSPHODIESTERASE PDEF"/>
    <property type="match status" value="1"/>
</dbReference>
<sequence length="250" mass="28296">MTELRRAINLDELFLVFQPKMEMGTRRICGAEALARWRHPSHGLMSPDQFIYFAERSGLITRLTYWAIGAALRESYVWHSSGEAVPIAVNLSSHDLRDPNLMAHISESLETWGAHPDWIQFELTESCLMEDIANSQMVLKMLRDLGFKLFIDDFGTGYSSLSYLRKLPVNYIKIDQSFVMNLGSDDDSAAIVRSTIDLAHNLGLEVVAEGVESKIAMGMLAEWGCEEVQGFFISKPIPGSDFQDWRLSFH</sequence>
<protein>
    <submittedName>
        <fullName evidence="2">Uncharacterized protein ORF SG5</fullName>
    </submittedName>
</protein>
<accession>Q8GPZ5</accession>
<dbReference type="PANTHER" id="PTHR33121:SF71">
    <property type="entry name" value="OXYGEN SENSOR PROTEIN DOSP"/>
    <property type="match status" value="1"/>
</dbReference>
<dbReference type="SMART" id="SM00052">
    <property type="entry name" value="EAL"/>
    <property type="match status" value="1"/>
</dbReference>